<gene>
    <name evidence="2" type="ORF">L210DRAFT_2166790</name>
</gene>
<reference evidence="2" key="1">
    <citation type="submission" date="2019-10" db="EMBL/GenBank/DDBJ databases">
        <authorList>
            <consortium name="DOE Joint Genome Institute"/>
            <person name="Kuo A."/>
            <person name="Miyauchi S."/>
            <person name="Kiss E."/>
            <person name="Drula E."/>
            <person name="Kohler A."/>
            <person name="Sanchez-Garcia M."/>
            <person name="Andreopoulos B."/>
            <person name="Barry K.W."/>
            <person name="Bonito G."/>
            <person name="Buee M."/>
            <person name="Carver A."/>
            <person name="Chen C."/>
            <person name="Cichocki N."/>
            <person name="Clum A."/>
            <person name="Culley D."/>
            <person name="Crous P.W."/>
            <person name="Fauchery L."/>
            <person name="Girlanda M."/>
            <person name="Hayes R."/>
            <person name="Keri Z."/>
            <person name="LaButti K."/>
            <person name="Lipzen A."/>
            <person name="Lombard V."/>
            <person name="Magnuson J."/>
            <person name="Maillard F."/>
            <person name="Morin E."/>
            <person name="Murat C."/>
            <person name="Nolan M."/>
            <person name="Ohm R."/>
            <person name="Pangilinan J."/>
            <person name="Pereira M."/>
            <person name="Perotto S."/>
            <person name="Peter M."/>
            <person name="Riley R."/>
            <person name="Sitrit Y."/>
            <person name="Stielow B."/>
            <person name="Szollosi G."/>
            <person name="Zifcakova L."/>
            <person name="Stursova M."/>
            <person name="Spatafora J.W."/>
            <person name="Tedersoo L."/>
            <person name="Vaario L.-M."/>
            <person name="Yamada A."/>
            <person name="Yan M."/>
            <person name="Wang P."/>
            <person name="Xu J."/>
            <person name="Bruns T."/>
            <person name="Baldrian P."/>
            <person name="Vilgalys R."/>
            <person name="Henrissat B."/>
            <person name="Grigoriev I.V."/>
            <person name="Hibbett D."/>
            <person name="Nagy L.G."/>
            <person name="Martin F.M."/>
        </authorList>
    </citation>
    <scope>NUCLEOTIDE SEQUENCE</scope>
    <source>
        <strain evidence="2">BED1</strain>
    </source>
</reference>
<evidence type="ECO:0008006" key="4">
    <source>
        <dbReference type="Google" id="ProtNLM"/>
    </source>
</evidence>
<protein>
    <recommendedName>
        <fullName evidence="4">BZIP domain-containing protein</fullName>
    </recommendedName>
</protein>
<feature type="region of interest" description="Disordered" evidence="1">
    <location>
        <begin position="1"/>
        <end position="75"/>
    </location>
</feature>
<feature type="region of interest" description="Disordered" evidence="1">
    <location>
        <begin position="115"/>
        <end position="174"/>
    </location>
</feature>
<dbReference type="AlphaFoldDB" id="A0AAD4G7C2"/>
<comment type="caution">
    <text evidence="2">The sequence shown here is derived from an EMBL/GenBank/DDBJ whole genome shotgun (WGS) entry which is preliminary data.</text>
</comment>
<accession>A0AAD4G7C2</accession>
<organism evidence="2 3">
    <name type="scientific">Boletus edulis BED1</name>
    <dbReference type="NCBI Taxonomy" id="1328754"/>
    <lineage>
        <taxon>Eukaryota</taxon>
        <taxon>Fungi</taxon>
        <taxon>Dikarya</taxon>
        <taxon>Basidiomycota</taxon>
        <taxon>Agaricomycotina</taxon>
        <taxon>Agaricomycetes</taxon>
        <taxon>Agaricomycetidae</taxon>
        <taxon>Boletales</taxon>
        <taxon>Boletineae</taxon>
        <taxon>Boletaceae</taxon>
        <taxon>Boletoideae</taxon>
        <taxon>Boletus</taxon>
    </lineage>
</organism>
<feature type="compositionally biased region" description="Basic residues" evidence="1">
    <location>
        <begin position="49"/>
        <end position="58"/>
    </location>
</feature>
<sequence>MLQTMVKRQHEASEDEHERVKTLNNARQRKRRAQMDSDQKEELRLRNREAKRRSRQKKREVNSPSVGHPAPTDSEAWDAVTAAVHRVLDMNQSSSVDPSGSHPPSTIEARAVGTITTNPRSPPAPPSSNALAAPNPPAQDIPIDPALLSQPLTSPDDTTNPRSPPRSFPNLSHPLTTPRTHALLLLLQAAMLLLHPIPPLRTYPSTQRSSLSPLHPLMTLCSFKEVRLSLLSYLIPPCRR</sequence>
<evidence type="ECO:0000256" key="1">
    <source>
        <dbReference type="SAM" id="MobiDB-lite"/>
    </source>
</evidence>
<proteinExistence type="predicted"/>
<name>A0AAD4G7C2_BOLED</name>
<feature type="compositionally biased region" description="Basic and acidic residues" evidence="1">
    <location>
        <begin position="33"/>
        <end position="48"/>
    </location>
</feature>
<evidence type="ECO:0000313" key="2">
    <source>
        <dbReference type="EMBL" id="KAF8422593.1"/>
    </source>
</evidence>
<reference evidence="2" key="2">
    <citation type="journal article" date="2020" name="Nat. Commun.">
        <title>Large-scale genome sequencing of mycorrhizal fungi provides insights into the early evolution of symbiotic traits.</title>
        <authorList>
            <person name="Miyauchi S."/>
            <person name="Kiss E."/>
            <person name="Kuo A."/>
            <person name="Drula E."/>
            <person name="Kohler A."/>
            <person name="Sanchez-Garcia M."/>
            <person name="Morin E."/>
            <person name="Andreopoulos B."/>
            <person name="Barry K.W."/>
            <person name="Bonito G."/>
            <person name="Buee M."/>
            <person name="Carver A."/>
            <person name="Chen C."/>
            <person name="Cichocki N."/>
            <person name="Clum A."/>
            <person name="Culley D."/>
            <person name="Crous P.W."/>
            <person name="Fauchery L."/>
            <person name="Girlanda M."/>
            <person name="Hayes R.D."/>
            <person name="Keri Z."/>
            <person name="LaButti K."/>
            <person name="Lipzen A."/>
            <person name="Lombard V."/>
            <person name="Magnuson J."/>
            <person name="Maillard F."/>
            <person name="Murat C."/>
            <person name="Nolan M."/>
            <person name="Ohm R.A."/>
            <person name="Pangilinan J."/>
            <person name="Pereira M.F."/>
            <person name="Perotto S."/>
            <person name="Peter M."/>
            <person name="Pfister S."/>
            <person name="Riley R."/>
            <person name="Sitrit Y."/>
            <person name="Stielow J.B."/>
            <person name="Szollosi G."/>
            <person name="Zifcakova L."/>
            <person name="Stursova M."/>
            <person name="Spatafora J.W."/>
            <person name="Tedersoo L."/>
            <person name="Vaario L.M."/>
            <person name="Yamada A."/>
            <person name="Yan M."/>
            <person name="Wang P."/>
            <person name="Xu J."/>
            <person name="Bruns T."/>
            <person name="Baldrian P."/>
            <person name="Vilgalys R."/>
            <person name="Dunand C."/>
            <person name="Henrissat B."/>
            <person name="Grigoriev I.V."/>
            <person name="Hibbett D."/>
            <person name="Nagy L.G."/>
            <person name="Martin F.M."/>
        </authorList>
    </citation>
    <scope>NUCLEOTIDE SEQUENCE</scope>
    <source>
        <strain evidence="2">BED1</strain>
    </source>
</reference>
<evidence type="ECO:0000313" key="3">
    <source>
        <dbReference type="Proteomes" id="UP001194468"/>
    </source>
</evidence>
<dbReference type="Proteomes" id="UP001194468">
    <property type="component" value="Unassembled WGS sequence"/>
</dbReference>
<dbReference type="EMBL" id="WHUW01000124">
    <property type="protein sequence ID" value="KAF8422593.1"/>
    <property type="molecule type" value="Genomic_DNA"/>
</dbReference>
<keyword evidence="3" id="KW-1185">Reference proteome</keyword>
<feature type="compositionally biased region" description="Polar residues" evidence="1">
    <location>
        <begin position="150"/>
        <end position="161"/>
    </location>
</feature>
<feature type="compositionally biased region" description="Basic and acidic residues" evidence="1">
    <location>
        <begin position="8"/>
        <end position="21"/>
    </location>
</feature>
<dbReference type="CDD" id="cd14686">
    <property type="entry name" value="bZIP"/>
    <property type="match status" value="1"/>
</dbReference>